<dbReference type="AlphaFoldDB" id="A0A0V1A200"/>
<dbReference type="Proteomes" id="UP000054783">
    <property type="component" value="Unassembled WGS sequence"/>
</dbReference>
<keyword evidence="2" id="KW-1185">Reference proteome</keyword>
<dbReference type="EMBL" id="JYDQ01000041">
    <property type="protein sequence ID" value="KRY18944.1"/>
    <property type="molecule type" value="Genomic_DNA"/>
</dbReference>
<name>A0A0V1A200_9BILA</name>
<protein>
    <submittedName>
        <fullName evidence="1">Uncharacterized protein</fullName>
    </submittedName>
</protein>
<organism evidence="1 2">
    <name type="scientific">Trichinella patagoniensis</name>
    <dbReference type="NCBI Taxonomy" id="990121"/>
    <lineage>
        <taxon>Eukaryota</taxon>
        <taxon>Metazoa</taxon>
        <taxon>Ecdysozoa</taxon>
        <taxon>Nematoda</taxon>
        <taxon>Enoplea</taxon>
        <taxon>Dorylaimia</taxon>
        <taxon>Trichinellida</taxon>
        <taxon>Trichinellidae</taxon>
        <taxon>Trichinella</taxon>
    </lineage>
</organism>
<accession>A0A0V1A200</accession>
<gene>
    <name evidence="1" type="ORF">T12_16280</name>
</gene>
<sequence length="77" mass="8722">MVHQLRCVAFEKPSARSDTRPVNWRPVDQATMTKSLAAVASVGPSFQKCADWVLILEEWFQSPLAIERPIQGNRFHA</sequence>
<evidence type="ECO:0000313" key="1">
    <source>
        <dbReference type="EMBL" id="KRY18944.1"/>
    </source>
</evidence>
<comment type="caution">
    <text evidence="1">The sequence shown here is derived from an EMBL/GenBank/DDBJ whole genome shotgun (WGS) entry which is preliminary data.</text>
</comment>
<reference evidence="1 2" key="1">
    <citation type="submission" date="2015-01" db="EMBL/GenBank/DDBJ databases">
        <title>Evolution of Trichinella species and genotypes.</title>
        <authorList>
            <person name="Korhonen P.K."/>
            <person name="Edoardo P."/>
            <person name="Giuseppe L.R."/>
            <person name="Gasser R.B."/>
        </authorList>
    </citation>
    <scope>NUCLEOTIDE SEQUENCE [LARGE SCALE GENOMIC DNA]</scope>
    <source>
        <strain evidence="1">ISS2496</strain>
    </source>
</reference>
<proteinExistence type="predicted"/>
<evidence type="ECO:0000313" key="2">
    <source>
        <dbReference type="Proteomes" id="UP000054783"/>
    </source>
</evidence>